<sequence>MTFVTKVHGILFIEVKKDTGGTNMYKKLAAVGMTVLLVGALSACSFNDDKDTSSNNGGEKTSKSSSNSSSSADSLQKKSFDMSYEDAINAFKEKHNDAEISSVELEKNLGKYVYTVDGISNDNEYEMKFNAETKEQMSDETDRLDAEDAGGVEKANEKIDLDGIKTPQDAMDKAVSEQAGDVTSWTIERELDTTYYEVTVKQDNNKYEIKLNAKTLEVLQTEQDD</sequence>
<dbReference type="Gene3D" id="3.10.450.40">
    <property type="match status" value="2"/>
</dbReference>
<feature type="domain" description="PepSY" evidence="2">
    <location>
        <begin position="82"/>
        <end position="139"/>
    </location>
</feature>
<feature type="compositionally biased region" description="Low complexity" evidence="1">
    <location>
        <begin position="53"/>
        <end position="74"/>
    </location>
</feature>
<evidence type="ECO:0000313" key="4">
    <source>
        <dbReference type="Proteomes" id="UP000183610"/>
    </source>
</evidence>
<dbReference type="AlphaFoldDB" id="A0AAX2DL03"/>
<feature type="domain" description="PepSY" evidence="2">
    <location>
        <begin position="166"/>
        <end position="219"/>
    </location>
</feature>
<protein>
    <submittedName>
        <fullName evidence="3">Uncharacterized membrane protein YkoI</fullName>
    </submittedName>
</protein>
<name>A0AAX2DL03_LISIV</name>
<dbReference type="Pfam" id="PF03413">
    <property type="entry name" value="PepSY"/>
    <property type="match status" value="2"/>
</dbReference>
<dbReference type="Proteomes" id="UP000183610">
    <property type="component" value="Unassembled WGS sequence"/>
</dbReference>
<reference evidence="3 4" key="1">
    <citation type="submission" date="2016-10" db="EMBL/GenBank/DDBJ databases">
        <authorList>
            <person name="Varghese N."/>
            <person name="Submissions S."/>
        </authorList>
    </citation>
    <scope>NUCLEOTIDE SEQUENCE [LARGE SCALE GENOMIC DNA]</scope>
    <source>
        <strain evidence="3 4">ATCC 49954</strain>
    </source>
</reference>
<accession>A0AAX2DL03</accession>
<evidence type="ECO:0000313" key="3">
    <source>
        <dbReference type="EMBL" id="SDW04924.1"/>
    </source>
</evidence>
<evidence type="ECO:0000256" key="1">
    <source>
        <dbReference type="SAM" id="MobiDB-lite"/>
    </source>
</evidence>
<dbReference type="InterPro" id="IPR025711">
    <property type="entry name" value="PepSY"/>
</dbReference>
<organism evidence="3 4">
    <name type="scientific">Listeria ivanovii</name>
    <dbReference type="NCBI Taxonomy" id="1638"/>
    <lineage>
        <taxon>Bacteria</taxon>
        <taxon>Bacillati</taxon>
        <taxon>Bacillota</taxon>
        <taxon>Bacilli</taxon>
        <taxon>Bacillales</taxon>
        <taxon>Listeriaceae</taxon>
        <taxon>Listeria</taxon>
    </lineage>
</organism>
<dbReference type="EMBL" id="FNMX01000001">
    <property type="protein sequence ID" value="SDW04924.1"/>
    <property type="molecule type" value="Genomic_DNA"/>
</dbReference>
<comment type="caution">
    <text evidence="3">The sequence shown here is derived from an EMBL/GenBank/DDBJ whole genome shotgun (WGS) entry which is preliminary data.</text>
</comment>
<proteinExistence type="predicted"/>
<feature type="region of interest" description="Disordered" evidence="1">
    <location>
        <begin position="49"/>
        <end position="76"/>
    </location>
</feature>
<evidence type="ECO:0000259" key="2">
    <source>
        <dbReference type="Pfam" id="PF03413"/>
    </source>
</evidence>
<gene>
    <name evidence="3" type="ORF">SAMN05421782_101233</name>
</gene>